<dbReference type="InParanoid" id="A0A1I5WQJ1"/>
<dbReference type="GO" id="GO:0051537">
    <property type="term" value="F:2 iron, 2 sulfur cluster binding"/>
    <property type="evidence" value="ECO:0007669"/>
    <property type="project" value="UniProtKB-KW"/>
</dbReference>
<dbReference type="EMBL" id="FOVH01000024">
    <property type="protein sequence ID" value="SFQ21646.1"/>
    <property type="molecule type" value="Genomic_DNA"/>
</dbReference>
<evidence type="ECO:0000259" key="12">
    <source>
        <dbReference type="PROSITE" id="PS51085"/>
    </source>
</evidence>
<dbReference type="InterPro" id="IPR006058">
    <property type="entry name" value="2Fe2S_fd_BS"/>
</dbReference>
<dbReference type="InterPro" id="IPR050573">
    <property type="entry name" value="SDH/FRD_Iron-Sulfur"/>
</dbReference>
<dbReference type="CDD" id="cd00207">
    <property type="entry name" value="fer2"/>
    <property type="match status" value="1"/>
</dbReference>
<dbReference type="Proteomes" id="UP000183413">
    <property type="component" value="Unassembled WGS sequence"/>
</dbReference>
<dbReference type="InterPro" id="IPR036010">
    <property type="entry name" value="2Fe-2S_ferredoxin-like_sf"/>
</dbReference>
<evidence type="ECO:0000256" key="8">
    <source>
        <dbReference type="ARBA" id="ARBA00023004"/>
    </source>
</evidence>
<comment type="cofactor">
    <cofactor evidence="11">
        <name>[3Fe-4S] cluster</name>
        <dbReference type="ChEBI" id="CHEBI:21137"/>
    </cofactor>
    <text evidence="11">Binds 1 [3Fe-4S] cluster.</text>
</comment>
<dbReference type="SUPFAM" id="SSF54292">
    <property type="entry name" value="2Fe-2S ferredoxin-like"/>
    <property type="match status" value="1"/>
</dbReference>
<evidence type="ECO:0000256" key="7">
    <source>
        <dbReference type="ARBA" id="ARBA00023002"/>
    </source>
</evidence>
<comment type="cofactor">
    <cofactor evidence="11">
        <name>[4Fe-4S] cluster</name>
        <dbReference type="ChEBI" id="CHEBI:49883"/>
    </cofactor>
    <text evidence="11">Binds 1 [4Fe-4S] cluster.</text>
</comment>
<comment type="cofactor">
    <cofactor evidence="11">
        <name>[2Fe-2S] cluster</name>
        <dbReference type="ChEBI" id="CHEBI:190135"/>
    </cofactor>
    <text evidence="11">Binds 1 [2Fe-2S] cluster.</text>
</comment>
<dbReference type="GO" id="GO:0006099">
    <property type="term" value="P:tricarboxylic acid cycle"/>
    <property type="evidence" value="ECO:0007669"/>
    <property type="project" value="UniProtKB-KW"/>
</dbReference>
<keyword evidence="15" id="KW-1185">Reference proteome</keyword>
<feature type="domain" description="2Fe-2S ferredoxin-type" evidence="12">
    <location>
        <begin position="3"/>
        <end position="86"/>
    </location>
</feature>
<gene>
    <name evidence="14" type="ORF">SAMN04489713_12469</name>
</gene>
<dbReference type="Gene3D" id="1.10.1060.10">
    <property type="entry name" value="Alpha-helical ferredoxin"/>
    <property type="match status" value="1"/>
</dbReference>
<dbReference type="GO" id="GO:0008177">
    <property type="term" value="F:succinate dehydrogenase (quinone) activity"/>
    <property type="evidence" value="ECO:0007669"/>
    <property type="project" value="UniProtKB-EC"/>
</dbReference>
<reference evidence="14 15" key="1">
    <citation type="submission" date="2016-10" db="EMBL/GenBank/DDBJ databases">
        <authorList>
            <person name="de Groot N.N."/>
        </authorList>
    </citation>
    <scope>NUCLEOTIDE SEQUENCE [LARGE SCALE GENOMIC DNA]</scope>
    <source>
        <strain evidence="14 15">DSM 43067</strain>
    </source>
</reference>
<dbReference type="GO" id="GO:0046872">
    <property type="term" value="F:metal ion binding"/>
    <property type="evidence" value="ECO:0007669"/>
    <property type="project" value="UniProtKB-KW"/>
</dbReference>
<dbReference type="eggNOG" id="COG0479">
    <property type="taxonomic scope" value="Bacteria"/>
</dbReference>
<keyword evidence="6 11" id="KW-0479">Metal-binding</keyword>
<dbReference type="GO" id="GO:0051539">
    <property type="term" value="F:4 iron, 4 sulfur cluster binding"/>
    <property type="evidence" value="ECO:0007669"/>
    <property type="project" value="UniProtKB-KW"/>
</dbReference>
<dbReference type="OrthoDB" id="9804391at2"/>
<dbReference type="PANTHER" id="PTHR11921">
    <property type="entry name" value="SUCCINATE DEHYDROGENASE IRON-SULFUR PROTEIN"/>
    <property type="match status" value="1"/>
</dbReference>
<evidence type="ECO:0000256" key="3">
    <source>
        <dbReference type="ARBA" id="ARBA00022485"/>
    </source>
</evidence>
<dbReference type="InterPro" id="IPR017896">
    <property type="entry name" value="4Fe4S_Fe-S-bd"/>
</dbReference>
<evidence type="ECO:0000313" key="15">
    <source>
        <dbReference type="Proteomes" id="UP000183413"/>
    </source>
</evidence>
<feature type="domain" description="4Fe-4S ferredoxin-type" evidence="13">
    <location>
        <begin position="132"/>
        <end position="152"/>
    </location>
</feature>
<organism evidence="14 15">
    <name type="scientific">Actinomadura madurae</name>
    <dbReference type="NCBI Taxonomy" id="1993"/>
    <lineage>
        <taxon>Bacteria</taxon>
        <taxon>Bacillati</taxon>
        <taxon>Actinomycetota</taxon>
        <taxon>Actinomycetes</taxon>
        <taxon>Streptosporangiales</taxon>
        <taxon>Thermomonosporaceae</taxon>
        <taxon>Actinomadura</taxon>
    </lineage>
</organism>
<keyword evidence="7" id="KW-0560">Oxidoreductase</keyword>
<dbReference type="PROSITE" id="PS51085">
    <property type="entry name" value="2FE2S_FER_2"/>
    <property type="match status" value="1"/>
</dbReference>
<evidence type="ECO:0000259" key="13">
    <source>
        <dbReference type="PROSITE" id="PS51379"/>
    </source>
</evidence>
<evidence type="ECO:0000313" key="14">
    <source>
        <dbReference type="EMBL" id="SFQ21646.1"/>
    </source>
</evidence>
<dbReference type="PROSITE" id="PS00198">
    <property type="entry name" value="4FE4S_FER_1"/>
    <property type="match status" value="1"/>
</dbReference>
<comment type="catalytic activity">
    <reaction evidence="11">
        <text>a menaquinone + succinate = a menaquinol + fumarate</text>
        <dbReference type="Rhea" id="RHEA:27834"/>
        <dbReference type="Rhea" id="RHEA-COMP:9537"/>
        <dbReference type="Rhea" id="RHEA-COMP:9539"/>
        <dbReference type="ChEBI" id="CHEBI:16374"/>
        <dbReference type="ChEBI" id="CHEBI:18151"/>
        <dbReference type="ChEBI" id="CHEBI:29806"/>
        <dbReference type="ChEBI" id="CHEBI:30031"/>
        <dbReference type="EC" id="1.3.5.1"/>
    </reaction>
</comment>
<protein>
    <recommendedName>
        <fullName evidence="11">Fumarate reductase iron-sulfur subunit</fullName>
        <ecNumber evidence="11">1.3.5.1</ecNumber>
    </recommendedName>
</protein>
<dbReference type="InterPro" id="IPR009051">
    <property type="entry name" value="Helical_ferredxn"/>
</dbReference>
<sequence>MTLLVRVARSDPGAPAEFRIETFHPMTVLDVLLAIQREHEPSLGFRFSCRVAMCGTCTLRVDGRSALACQTVLAEDATRIRLDPAAGFPVVRDLITDTTPFWEQWARITPYVVPDEDAVGGDPAVIPPDSPERRAIDPALDCIQCGACFSSCGIAGRPRTFLGPAALNRALVLIQDSRDTATRQRRELVAGADGVDRCHYIYGCTGSCPKGLDPARSIRRLRKGGGRDDG</sequence>
<dbReference type="EC" id="1.3.5.1" evidence="11"/>
<evidence type="ECO:0000256" key="10">
    <source>
        <dbReference type="ARBA" id="ARBA00023291"/>
    </source>
</evidence>
<evidence type="ECO:0000256" key="5">
    <source>
        <dbReference type="ARBA" id="ARBA00022714"/>
    </source>
</evidence>
<keyword evidence="3 11" id="KW-0004">4Fe-4S</keyword>
<dbReference type="Pfam" id="PF13183">
    <property type="entry name" value="Fer4_8"/>
    <property type="match status" value="1"/>
</dbReference>
<dbReference type="GO" id="GO:0051538">
    <property type="term" value="F:3 iron, 4 sulfur cluster binding"/>
    <property type="evidence" value="ECO:0007669"/>
    <property type="project" value="UniProtKB-KW"/>
</dbReference>
<evidence type="ECO:0000256" key="6">
    <source>
        <dbReference type="ARBA" id="ARBA00022723"/>
    </source>
</evidence>
<dbReference type="InterPro" id="IPR017900">
    <property type="entry name" value="4Fe4S_Fe_S_CS"/>
</dbReference>
<keyword evidence="5 11" id="KW-0001">2Fe-2S</keyword>
<keyword evidence="4" id="KW-0816">Tricarboxylic acid cycle</keyword>
<evidence type="ECO:0000256" key="9">
    <source>
        <dbReference type="ARBA" id="ARBA00023014"/>
    </source>
</evidence>
<dbReference type="InterPro" id="IPR025192">
    <property type="entry name" value="Succ_DH/fum_Rdtase_N"/>
</dbReference>
<dbReference type="AlphaFoldDB" id="A0A1I5WQJ1"/>
<dbReference type="FunCoup" id="A0A1I5WQJ1">
    <property type="interactions" value="530"/>
</dbReference>
<dbReference type="GO" id="GO:0009055">
    <property type="term" value="F:electron transfer activity"/>
    <property type="evidence" value="ECO:0007669"/>
    <property type="project" value="InterPro"/>
</dbReference>
<dbReference type="GO" id="GO:0022904">
    <property type="term" value="P:respiratory electron transport chain"/>
    <property type="evidence" value="ECO:0007669"/>
    <property type="project" value="TreeGrafter"/>
</dbReference>
<accession>A0A1I5WQJ1</accession>
<comment type="similarity">
    <text evidence="2 11">Belongs to the succinate dehydrogenase/fumarate reductase iron-sulfur protein family.</text>
</comment>
<evidence type="ECO:0000256" key="1">
    <source>
        <dbReference type="ARBA" id="ARBA00005163"/>
    </source>
</evidence>
<evidence type="ECO:0000256" key="2">
    <source>
        <dbReference type="ARBA" id="ARBA00009433"/>
    </source>
</evidence>
<dbReference type="PANTHER" id="PTHR11921:SF29">
    <property type="entry name" value="SUCCINATE DEHYDROGENASE [UBIQUINONE] IRON-SULFUR SUBUNIT, MITOCHONDRIAL"/>
    <property type="match status" value="1"/>
</dbReference>
<name>A0A1I5WQJ1_9ACTN</name>
<dbReference type="Pfam" id="PF13085">
    <property type="entry name" value="Fer2_3"/>
    <property type="match status" value="1"/>
</dbReference>
<dbReference type="RefSeq" id="WP_021598988.1">
    <property type="nucleotide sequence ID" value="NZ_FOVH01000024.1"/>
</dbReference>
<dbReference type="InterPro" id="IPR004489">
    <property type="entry name" value="Succ_DH/fum_Rdtase_Fe-S"/>
</dbReference>
<dbReference type="STRING" id="1993.SAMN04489713_12469"/>
<keyword evidence="9 11" id="KW-0411">Iron-sulfur</keyword>
<evidence type="ECO:0000256" key="11">
    <source>
        <dbReference type="RuleBase" id="RU361237"/>
    </source>
</evidence>
<dbReference type="InterPro" id="IPR001041">
    <property type="entry name" value="2Fe-2S_ferredoxin-type"/>
</dbReference>
<dbReference type="NCBIfam" id="TIGR00384">
    <property type="entry name" value="dhsB"/>
    <property type="match status" value="1"/>
</dbReference>
<dbReference type="Gene3D" id="3.10.20.30">
    <property type="match status" value="1"/>
</dbReference>
<keyword evidence="8 11" id="KW-0408">Iron</keyword>
<dbReference type="PROSITE" id="PS51379">
    <property type="entry name" value="4FE4S_FER_2"/>
    <property type="match status" value="1"/>
</dbReference>
<dbReference type="SUPFAM" id="SSF46548">
    <property type="entry name" value="alpha-helical ferredoxin"/>
    <property type="match status" value="1"/>
</dbReference>
<comment type="pathway">
    <text evidence="1">Carbohydrate metabolism; tricarboxylic acid cycle.</text>
</comment>
<proteinExistence type="inferred from homology"/>
<dbReference type="InterPro" id="IPR012675">
    <property type="entry name" value="Beta-grasp_dom_sf"/>
</dbReference>
<dbReference type="PROSITE" id="PS00197">
    <property type="entry name" value="2FE2S_FER_1"/>
    <property type="match status" value="1"/>
</dbReference>
<evidence type="ECO:0000256" key="4">
    <source>
        <dbReference type="ARBA" id="ARBA00022532"/>
    </source>
</evidence>
<keyword evidence="10 11" id="KW-0003">3Fe-4S</keyword>